<dbReference type="CDD" id="cd00082">
    <property type="entry name" value="HisKA"/>
    <property type="match status" value="1"/>
</dbReference>
<dbReference type="PROSITE" id="PS50109">
    <property type="entry name" value="HIS_KIN"/>
    <property type="match status" value="1"/>
</dbReference>
<dbReference type="PRINTS" id="PR00344">
    <property type="entry name" value="BCTRLSENSOR"/>
</dbReference>
<dbReference type="CDD" id="cd06225">
    <property type="entry name" value="HAMP"/>
    <property type="match status" value="1"/>
</dbReference>
<dbReference type="FunFam" id="3.30.565.10:FF:000023">
    <property type="entry name" value="PAS domain-containing sensor histidine kinase"/>
    <property type="match status" value="1"/>
</dbReference>
<dbReference type="Gene3D" id="3.30.565.10">
    <property type="entry name" value="Histidine kinase-like ATPase, C-terminal domain"/>
    <property type="match status" value="1"/>
</dbReference>
<dbReference type="Pfam" id="PF00672">
    <property type="entry name" value="HAMP"/>
    <property type="match status" value="1"/>
</dbReference>
<keyword evidence="4" id="KW-1003">Cell membrane</keyword>
<evidence type="ECO:0000256" key="2">
    <source>
        <dbReference type="ARBA" id="ARBA00004236"/>
    </source>
</evidence>
<keyword evidence="6" id="KW-0808">Transferase</keyword>
<dbReference type="PANTHER" id="PTHR43047:SF72">
    <property type="entry name" value="OSMOSENSING HISTIDINE PROTEIN KINASE SLN1"/>
    <property type="match status" value="1"/>
</dbReference>
<keyword evidence="8" id="KW-0418">Kinase</keyword>
<keyword evidence="11" id="KW-0472">Membrane</keyword>
<comment type="subcellular location">
    <subcellularLocation>
        <location evidence="2">Cell membrane</location>
    </subcellularLocation>
</comment>
<dbReference type="SMART" id="SM00065">
    <property type="entry name" value="GAF"/>
    <property type="match status" value="1"/>
</dbReference>
<dbReference type="Gene3D" id="3.30.450.40">
    <property type="match status" value="1"/>
</dbReference>
<evidence type="ECO:0000256" key="1">
    <source>
        <dbReference type="ARBA" id="ARBA00000085"/>
    </source>
</evidence>
<dbReference type="EMBL" id="CP025704">
    <property type="protein sequence ID" value="AUN99137.1"/>
    <property type="molecule type" value="Genomic_DNA"/>
</dbReference>
<reference evidence="12 13" key="1">
    <citation type="submission" date="2018-01" db="EMBL/GenBank/DDBJ databases">
        <title>Complete genome sequence of Bacteriovorax stolpii DSM12778.</title>
        <authorList>
            <person name="Tang B."/>
            <person name="Chang J."/>
        </authorList>
    </citation>
    <scope>NUCLEOTIDE SEQUENCE [LARGE SCALE GENOMIC DNA]</scope>
    <source>
        <strain evidence="12 13">DSM 12778</strain>
    </source>
</reference>
<dbReference type="Gene3D" id="6.10.340.10">
    <property type="match status" value="1"/>
</dbReference>
<dbReference type="SMART" id="SM00387">
    <property type="entry name" value="HATPase_c"/>
    <property type="match status" value="1"/>
</dbReference>
<evidence type="ECO:0000313" key="13">
    <source>
        <dbReference type="Proteomes" id="UP000235584"/>
    </source>
</evidence>
<dbReference type="InterPro" id="IPR036890">
    <property type="entry name" value="HATPase_C_sf"/>
</dbReference>
<keyword evidence="13" id="KW-1185">Reference proteome</keyword>
<protein>
    <recommendedName>
        <fullName evidence="3">histidine kinase</fullName>
        <ecNumber evidence="3">2.7.13.3</ecNumber>
    </recommendedName>
</protein>
<dbReference type="PANTHER" id="PTHR43047">
    <property type="entry name" value="TWO-COMPONENT HISTIDINE PROTEIN KINASE"/>
    <property type="match status" value="1"/>
</dbReference>
<dbReference type="GO" id="GO:0005524">
    <property type="term" value="F:ATP binding"/>
    <property type="evidence" value="ECO:0007669"/>
    <property type="project" value="UniProtKB-KW"/>
</dbReference>
<dbReference type="KEGG" id="bsto:C0V70_13705"/>
<dbReference type="InterPro" id="IPR003594">
    <property type="entry name" value="HATPase_dom"/>
</dbReference>
<sequence>MEKTFNQTSSIVQRLRTVMLSIVLFIILCFLAIYVSNYHQLQDIQTLSTANTLLSLNTQAIESLNSTEQNMNVIFVRKDVSELRYKFEENLKVTKRLLYDSILLTKDDELLTKNLNDAILSLDELEHSHEVIFQKLKNIHKITSQDQIEELNADLLMTSQYLMDAKEILRKIQIHINKQNEGIFSSIYKNRYRPLLVAIGLCILFLTFVITIGWAMARNAAKSILNLLDATEKVGLGNITYQAPILENDEIGRVTYAFNRMITSLQANQEQLNLAIDRTTRLQSITESFSEALTPDQVFEVVFKQAFEAMEANTGSIVLLGEDKNSLELKRLVGFPDEIFEKWKKFPVSTDVPIAEVVRTGQPKFITSDMLDKYSALDPLDRFERSYAVAYIPLNVEGKTLGALSFSFPINKKFDQLERDFMIALARQCAQAIHRSQLYDDAKKAIEVRDEFLSIASHELRTPLTPLKMQIQGVARQIDNDNVSNLTPERLIKMVETSDRQITRLSVLIDDLLDVTRISAGKLSLNKEHFSMKEMIMDVVAQYSHQFKHAQSPVEVKIETDVVGLWDKVRIEQVLINLLTNASKYAPKKPIQVTMRKENNMIKIQVTDQGPGISPENQERIFKRFERVSDKQNIGGLGLGLYICKQIVEAHHGNIYVQSELGEGSTFTVELPEK</sequence>
<dbReference type="AlphaFoldDB" id="A0A2K9NUH9"/>
<keyword evidence="9" id="KW-0067">ATP-binding</keyword>
<comment type="catalytic activity">
    <reaction evidence="1">
        <text>ATP + protein L-histidine = ADP + protein N-phospho-L-histidine.</text>
        <dbReference type="EC" id="2.7.13.3"/>
    </reaction>
</comment>
<dbReference type="InterPro" id="IPR004358">
    <property type="entry name" value="Sig_transdc_His_kin-like_C"/>
</dbReference>
<dbReference type="InterPro" id="IPR003661">
    <property type="entry name" value="HisK_dim/P_dom"/>
</dbReference>
<evidence type="ECO:0000256" key="11">
    <source>
        <dbReference type="ARBA" id="ARBA00023136"/>
    </source>
</evidence>
<dbReference type="GO" id="GO:0009927">
    <property type="term" value="F:histidine phosphotransfer kinase activity"/>
    <property type="evidence" value="ECO:0007669"/>
    <property type="project" value="TreeGrafter"/>
</dbReference>
<evidence type="ECO:0000256" key="8">
    <source>
        <dbReference type="ARBA" id="ARBA00022777"/>
    </source>
</evidence>
<dbReference type="RefSeq" id="WP_102244428.1">
    <property type="nucleotide sequence ID" value="NZ_CP025704.1"/>
</dbReference>
<dbReference type="InterPro" id="IPR003660">
    <property type="entry name" value="HAMP_dom"/>
</dbReference>
<dbReference type="EC" id="2.7.13.3" evidence="3"/>
<evidence type="ECO:0000313" key="12">
    <source>
        <dbReference type="EMBL" id="AUN99137.1"/>
    </source>
</evidence>
<keyword evidence="7" id="KW-0547">Nucleotide-binding</keyword>
<dbReference type="CDD" id="cd00075">
    <property type="entry name" value="HATPase"/>
    <property type="match status" value="1"/>
</dbReference>
<dbReference type="SMART" id="SM00304">
    <property type="entry name" value="HAMP"/>
    <property type="match status" value="1"/>
</dbReference>
<dbReference type="SUPFAM" id="SSF158472">
    <property type="entry name" value="HAMP domain-like"/>
    <property type="match status" value="1"/>
</dbReference>
<dbReference type="PROSITE" id="PS50885">
    <property type="entry name" value="HAMP"/>
    <property type="match status" value="1"/>
</dbReference>
<dbReference type="SUPFAM" id="SSF55781">
    <property type="entry name" value="GAF domain-like"/>
    <property type="match status" value="1"/>
</dbReference>
<dbReference type="Gene3D" id="1.10.287.130">
    <property type="match status" value="1"/>
</dbReference>
<dbReference type="Pfam" id="PF00512">
    <property type="entry name" value="HisKA"/>
    <property type="match status" value="1"/>
</dbReference>
<evidence type="ECO:0000256" key="5">
    <source>
        <dbReference type="ARBA" id="ARBA00022553"/>
    </source>
</evidence>
<evidence type="ECO:0000256" key="4">
    <source>
        <dbReference type="ARBA" id="ARBA00022475"/>
    </source>
</evidence>
<dbReference type="GO" id="GO:0005886">
    <property type="term" value="C:plasma membrane"/>
    <property type="evidence" value="ECO:0007669"/>
    <property type="project" value="UniProtKB-SubCell"/>
</dbReference>
<name>A0A2K9NUH9_BACTC</name>
<evidence type="ECO:0000256" key="9">
    <source>
        <dbReference type="ARBA" id="ARBA00022840"/>
    </source>
</evidence>
<dbReference type="GO" id="GO:0000155">
    <property type="term" value="F:phosphorelay sensor kinase activity"/>
    <property type="evidence" value="ECO:0007669"/>
    <property type="project" value="InterPro"/>
</dbReference>
<evidence type="ECO:0000256" key="7">
    <source>
        <dbReference type="ARBA" id="ARBA00022741"/>
    </source>
</evidence>
<organism evidence="12 13">
    <name type="scientific">Bacteriovorax stolpii</name>
    <name type="common">Bdellovibrio stolpii</name>
    <dbReference type="NCBI Taxonomy" id="960"/>
    <lineage>
        <taxon>Bacteria</taxon>
        <taxon>Pseudomonadati</taxon>
        <taxon>Bdellovibrionota</taxon>
        <taxon>Bacteriovoracia</taxon>
        <taxon>Bacteriovoracales</taxon>
        <taxon>Bacteriovoracaceae</taxon>
        <taxon>Bacteriovorax</taxon>
    </lineage>
</organism>
<evidence type="ECO:0000256" key="6">
    <source>
        <dbReference type="ARBA" id="ARBA00022679"/>
    </source>
</evidence>
<dbReference type="Pfam" id="PF02518">
    <property type="entry name" value="HATPase_c"/>
    <property type="match status" value="1"/>
</dbReference>
<evidence type="ECO:0000256" key="3">
    <source>
        <dbReference type="ARBA" id="ARBA00012438"/>
    </source>
</evidence>
<gene>
    <name evidence="12" type="ORF">C0V70_13705</name>
</gene>
<dbReference type="Proteomes" id="UP000235584">
    <property type="component" value="Chromosome"/>
</dbReference>
<dbReference type="SMART" id="SM00388">
    <property type="entry name" value="HisKA"/>
    <property type="match status" value="1"/>
</dbReference>
<accession>A0A2K9NUH9</accession>
<dbReference type="InterPro" id="IPR005467">
    <property type="entry name" value="His_kinase_dom"/>
</dbReference>
<dbReference type="SUPFAM" id="SSF55874">
    <property type="entry name" value="ATPase domain of HSP90 chaperone/DNA topoisomerase II/histidine kinase"/>
    <property type="match status" value="1"/>
</dbReference>
<dbReference type="InterPro" id="IPR029016">
    <property type="entry name" value="GAF-like_dom_sf"/>
</dbReference>
<dbReference type="Pfam" id="PF13185">
    <property type="entry name" value="GAF_2"/>
    <property type="match status" value="1"/>
</dbReference>
<proteinExistence type="predicted"/>
<evidence type="ECO:0000256" key="10">
    <source>
        <dbReference type="ARBA" id="ARBA00023012"/>
    </source>
</evidence>
<keyword evidence="5" id="KW-0597">Phosphoprotein</keyword>
<keyword evidence="10" id="KW-0902">Two-component regulatory system</keyword>
<dbReference type="InterPro" id="IPR003018">
    <property type="entry name" value="GAF"/>
</dbReference>